<organism evidence="2 3">
    <name type="scientific">Colocasia esculenta</name>
    <name type="common">Wild taro</name>
    <name type="synonym">Arum esculentum</name>
    <dbReference type="NCBI Taxonomy" id="4460"/>
    <lineage>
        <taxon>Eukaryota</taxon>
        <taxon>Viridiplantae</taxon>
        <taxon>Streptophyta</taxon>
        <taxon>Embryophyta</taxon>
        <taxon>Tracheophyta</taxon>
        <taxon>Spermatophyta</taxon>
        <taxon>Magnoliopsida</taxon>
        <taxon>Liliopsida</taxon>
        <taxon>Araceae</taxon>
        <taxon>Aroideae</taxon>
        <taxon>Colocasieae</taxon>
        <taxon>Colocasia</taxon>
    </lineage>
</organism>
<comment type="caution">
    <text evidence="2">The sequence shown here is derived from an EMBL/GenBank/DDBJ whole genome shotgun (WGS) entry which is preliminary data.</text>
</comment>
<gene>
    <name evidence="2" type="ORF">Taro_028413</name>
</gene>
<keyword evidence="3" id="KW-1185">Reference proteome</keyword>
<name>A0A843VL05_COLES</name>
<feature type="compositionally biased region" description="Basic and acidic residues" evidence="1">
    <location>
        <begin position="44"/>
        <end position="60"/>
    </location>
</feature>
<evidence type="ECO:0000313" key="2">
    <source>
        <dbReference type="EMBL" id="MQL95746.1"/>
    </source>
</evidence>
<dbReference type="AlphaFoldDB" id="A0A843VL05"/>
<reference evidence="2" key="1">
    <citation type="submission" date="2017-07" db="EMBL/GenBank/DDBJ databases">
        <title>Taro Niue Genome Assembly and Annotation.</title>
        <authorList>
            <person name="Atibalentja N."/>
            <person name="Keating K."/>
            <person name="Fields C.J."/>
        </authorList>
    </citation>
    <scope>NUCLEOTIDE SEQUENCE</scope>
    <source>
        <strain evidence="2">Niue_2</strain>
        <tissue evidence="2">Leaf</tissue>
    </source>
</reference>
<proteinExistence type="predicted"/>
<accession>A0A843VL05</accession>
<dbReference type="Proteomes" id="UP000652761">
    <property type="component" value="Unassembled WGS sequence"/>
</dbReference>
<feature type="region of interest" description="Disordered" evidence="1">
    <location>
        <begin position="1"/>
        <end position="81"/>
    </location>
</feature>
<dbReference type="EMBL" id="NMUH01001830">
    <property type="protein sequence ID" value="MQL95746.1"/>
    <property type="molecule type" value="Genomic_DNA"/>
</dbReference>
<evidence type="ECO:0000256" key="1">
    <source>
        <dbReference type="SAM" id="MobiDB-lite"/>
    </source>
</evidence>
<sequence>MTSHRKHSHLRPLQGRGPTSRTTPDLGHRQVGKLHTPVPSRAGTQERDHGTERTPKREPPEAWVCPRPNQRRPRKLGTAGL</sequence>
<feature type="compositionally biased region" description="Basic residues" evidence="1">
    <location>
        <begin position="1"/>
        <end position="10"/>
    </location>
</feature>
<evidence type="ECO:0000313" key="3">
    <source>
        <dbReference type="Proteomes" id="UP000652761"/>
    </source>
</evidence>
<protein>
    <submittedName>
        <fullName evidence="2">Uncharacterized protein</fullName>
    </submittedName>
</protein>